<dbReference type="AlphaFoldDB" id="A0AAU9IUB9"/>
<name>A0AAU9IUB9_9CILI</name>
<dbReference type="Proteomes" id="UP001162131">
    <property type="component" value="Unassembled WGS sequence"/>
</dbReference>
<evidence type="ECO:0000313" key="2">
    <source>
        <dbReference type="EMBL" id="CAG9311903.1"/>
    </source>
</evidence>
<organism evidence="2 3">
    <name type="scientific">Blepharisma stoltei</name>
    <dbReference type="NCBI Taxonomy" id="1481888"/>
    <lineage>
        <taxon>Eukaryota</taxon>
        <taxon>Sar</taxon>
        <taxon>Alveolata</taxon>
        <taxon>Ciliophora</taxon>
        <taxon>Postciliodesmatophora</taxon>
        <taxon>Heterotrichea</taxon>
        <taxon>Heterotrichida</taxon>
        <taxon>Blepharismidae</taxon>
        <taxon>Blepharisma</taxon>
    </lineage>
</organism>
<reference evidence="2" key="1">
    <citation type="submission" date="2021-09" db="EMBL/GenBank/DDBJ databases">
        <authorList>
            <consortium name="AG Swart"/>
            <person name="Singh M."/>
            <person name="Singh A."/>
            <person name="Seah K."/>
            <person name="Emmerich C."/>
        </authorList>
    </citation>
    <scope>NUCLEOTIDE SEQUENCE</scope>
    <source>
        <strain evidence="2">ATCC30299</strain>
    </source>
</reference>
<keyword evidence="3" id="KW-1185">Reference proteome</keyword>
<proteinExistence type="predicted"/>
<gene>
    <name evidence="2" type="ORF">BSTOLATCC_MIC5163</name>
</gene>
<feature type="compositionally biased region" description="Polar residues" evidence="1">
    <location>
        <begin position="285"/>
        <end position="295"/>
    </location>
</feature>
<comment type="caution">
    <text evidence="2">The sequence shown here is derived from an EMBL/GenBank/DDBJ whole genome shotgun (WGS) entry which is preliminary data.</text>
</comment>
<accession>A0AAU9IUB9</accession>
<feature type="region of interest" description="Disordered" evidence="1">
    <location>
        <begin position="282"/>
        <end position="315"/>
    </location>
</feature>
<feature type="region of interest" description="Disordered" evidence="1">
    <location>
        <begin position="54"/>
        <end position="78"/>
    </location>
</feature>
<feature type="compositionally biased region" description="Basic and acidic residues" evidence="1">
    <location>
        <begin position="62"/>
        <end position="73"/>
    </location>
</feature>
<sequence>MEARARKFAGLQSTIFKDNYAPINAAHRRSYSYDALQESTIENEANGKQSLILNSQKHHYRSKESETIDKEMPSKPSQRHHYDYAKSQVLDGALMQAVNSNKFVRSVSTRTFRKPVLHQETPKKTEFEPKYREESPQVRFSKEFYGVNGSFSVPSSESKLNNLSYRQETGSMNPKERRDFNMASQIFAETKHRRVHSMSCTPDIEEKLEFKPEKRKYEMLDSNIFCNKKYDYPKIQECASENDEAKKKNPLSSNLFGRIFEVQRKGHSRSFSVGEIDKMPINPITGETTQYSNKPVENLKSKPPADFNPHDRHNSSQIHECLMSSQSYGALPKDEPKTAEYSLQGLPKGITSKDLKELCGNMHVVLAQTDSDTVTGYCKGTGKLKIRSSALWEKEMQNIKLTLAEKGISMKPIPPTRRLNSNIFETHRILKSRNTQKKYAPILQNKRNAKIS</sequence>
<dbReference type="EMBL" id="CAJZBQ010000005">
    <property type="protein sequence ID" value="CAG9311903.1"/>
    <property type="molecule type" value="Genomic_DNA"/>
</dbReference>
<evidence type="ECO:0000256" key="1">
    <source>
        <dbReference type="SAM" id="MobiDB-lite"/>
    </source>
</evidence>
<protein>
    <submittedName>
        <fullName evidence="2">Uncharacterized protein</fullName>
    </submittedName>
</protein>
<evidence type="ECO:0000313" key="3">
    <source>
        <dbReference type="Proteomes" id="UP001162131"/>
    </source>
</evidence>